<comment type="catalytic activity">
    <reaction evidence="1">
        <text>Release of an N-terminal tripeptide from a polypeptide.</text>
        <dbReference type="EC" id="3.4.14.10"/>
    </reaction>
</comment>
<keyword evidence="8 11" id="KW-0720">Serine protease</keyword>
<comment type="catalytic activity">
    <reaction evidence="9">
        <text>Hydrolysis of proteins with broad specificity for peptide bonds, and a preference for a large uncharged residue in P1. Hydrolyzes peptide amides.</text>
        <dbReference type="EC" id="3.4.21.62"/>
    </reaction>
</comment>
<evidence type="ECO:0000256" key="11">
    <source>
        <dbReference type="PROSITE-ProRule" id="PRU01240"/>
    </source>
</evidence>
<dbReference type="InterPro" id="IPR036852">
    <property type="entry name" value="Peptidase_S8/S53_dom_sf"/>
</dbReference>
<feature type="domain" description="Tripeptidyl peptidase II second Ig-like" evidence="13">
    <location>
        <begin position="804"/>
        <end position="984"/>
    </location>
</feature>
<dbReference type="GO" id="GO:0006508">
    <property type="term" value="P:proteolysis"/>
    <property type="evidence" value="ECO:0007669"/>
    <property type="project" value="UniProtKB-KW"/>
</dbReference>
<dbReference type="FunFam" id="3.40.50.200:FF:000003">
    <property type="entry name" value="Tripeptidyl peptidase 2"/>
    <property type="match status" value="1"/>
</dbReference>
<dbReference type="PROSITE" id="PS00137">
    <property type="entry name" value="SUBTILASE_HIS"/>
    <property type="match status" value="1"/>
</dbReference>
<evidence type="ECO:0000259" key="13">
    <source>
        <dbReference type="Pfam" id="PF12580"/>
    </source>
</evidence>
<dbReference type="InterPro" id="IPR000209">
    <property type="entry name" value="Peptidase_S8/S53_dom"/>
</dbReference>
<evidence type="ECO:0000259" key="12">
    <source>
        <dbReference type="Pfam" id="PF00082"/>
    </source>
</evidence>
<dbReference type="GO" id="GO:0004177">
    <property type="term" value="F:aminopeptidase activity"/>
    <property type="evidence" value="ECO:0007669"/>
    <property type="project" value="UniProtKB-KW"/>
</dbReference>
<name>A0A6A5AIC6_APHAT</name>
<dbReference type="EC" id="3.4.21.62" evidence="10"/>
<dbReference type="Gene3D" id="1.25.40.710">
    <property type="match status" value="1"/>
</dbReference>
<evidence type="ECO:0000256" key="7">
    <source>
        <dbReference type="ARBA" id="ARBA00022801"/>
    </source>
</evidence>
<dbReference type="InterPro" id="IPR046940">
    <property type="entry name" value="TPPII_Ig-like_sf"/>
</dbReference>
<sequence>MEHTLVPKQETTASDFLKLYPQYDGRNVIVAIFDTGVDPGAPGLQWTPDGRPKIIDVVDATVCHPFRLPVVLTRLHMHRAQVRAHSRDVDMTTVLKAKDGKLKISPKTTWTLNPDWNAVNDSFRVGYKRGYEFYPQPLVARLKEAHKAEWVKSQRPFINATQRALAEWTRSHDPKTLCLADIDARNELLARLAVLEDSVKTFDDPGPVYDCVAFFDGSYWRAAVDATGTGDFSTANAMANFCVAQEFAKLSDESQLNYALNVYDNGDVLSIVCDAGSHGTHVAGIVAAYHAEDPVNNGVAPGAQIVSVKIGDSRLGATETGVGICRGILAVLQHKCDVVNMSFGEHAARPNYGRPIEMIQELVEKHGVMFVASVGNDGPALGSIKSPGGLSSCILGVGAYVSPAMMAAEYSMQERHEGGAYTWSSRGPAMDGDLGVNVFAPGGAITSVPQWTLTKKQLKNGTSMSAPNCTGCVALLLSGLKAVGIHTNPFQLRRALEHTAVKVPHVDPFVQGRGLVQVVPAFEYLKQYSNAASNSKPLYYDVRITRPGTTAFGRGVCLREPADVVGRSSVEVQVKISPVFHVDAPNADKLQLDMSIALIATRPWILAPPTLALFHDSRVFSAIVQLDQLSAGVAHFGEILGYDSHDRAKGPLFRVPVTVIKPTLVAVPETTLTPTVAPGDEFRAFLAVPAGATWVDVRVVSGTPFPSVRRHSTVVLHLMQYETYTRPNGTSLLKRFQLDASDAGYSMAVRSLSTIEVCVAPMWNTGGGALPLQVDVVFRSIQPDPSAVMVQGGEGSARVNLVALLAQENILPQARLTTWTQRFRPTEFAVSPCSERSTWPENRVVYQLVVTYKFTKGEEGKVVLRLPILNGRLYDAPFESQLVLAFNANKKLLGASDAVPKELTLPKGPIVVRAQVRHEDYTLLGKLADMVLFADHNIKDIVVPVYDTSDGASLGSKPMASTVLREGLYVPVYVGEPEKLPKGASPGDVLSGRITYGKKGVTHWKGSACKPDGFPLTYVVGPSEPKRKDIEVVASPPPADDTDDDEALLHKAVGKDAFDALWGKAIASYPAYAPLLKSKLHHVDHEKKRVQQLQQVVEAATAVETLMEPLLPAMTALYGVRQLPGTTPNKSNMDKDKAMLIDAWTRKARALGDLNNQVEFQKTVATLQQWANVADPKFLHVGLFDHLSKNQYGLALQRIQKWQDVDATERDKIMSPKKALEKKLDIYALLGWTSLMEYEKAWAAINAPTSFTLF</sequence>
<comment type="caution">
    <text evidence="16">The sequence shown here is derived from an EMBL/GenBank/DDBJ whole genome shotgun (WGS) entry which is preliminary data.</text>
</comment>
<dbReference type="Pfam" id="PF00082">
    <property type="entry name" value="Peptidase_S8"/>
    <property type="match status" value="1"/>
</dbReference>
<dbReference type="PROSITE" id="PS51892">
    <property type="entry name" value="SUBTILASE"/>
    <property type="match status" value="1"/>
</dbReference>
<evidence type="ECO:0000256" key="2">
    <source>
        <dbReference type="ARBA" id="ARBA00011073"/>
    </source>
</evidence>
<keyword evidence="6 11" id="KW-0645">Protease</keyword>
<dbReference type="GO" id="GO:0008240">
    <property type="term" value="F:tripeptidyl-peptidase activity"/>
    <property type="evidence" value="ECO:0007669"/>
    <property type="project" value="UniProtKB-EC"/>
</dbReference>
<dbReference type="EMBL" id="VJMI01010134">
    <property type="protein sequence ID" value="KAF0756814.1"/>
    <property type="molecule type" value="Genomic_DNA"/>
</dbReference>
<evidence type="ECO:0000256" key="6">
    <source>
        <dbReference type="ARBA" id="ARBA00022670"/>
    </source>
</evidence>
<dbReference type="PANTHER" id="PTHR43806:SF14">
    <property type="entry name" value="TRIPEPTIDYL-PEPTIDASE 2"/>
    <property type="match status" value="1"/>
</dbReference>
<evidence type="ECO:0000256" key="5">
    <source>
        <dbReference type="ARBA" id="ARBA00022438"/>
    </source>
</evidence>
<reference evidence="16 17" key="1">
    <citation type="submission" date="2019-06" db="EMBL/GenBank/DDBJ databases">
        <title>Genomics analysis of Aphanomyces spp. identifies a new class of oomycete effector associated with host adaptation.</title>
        <authorList>
            <person name="Gaulin E."/>
        </authorList>
    </citation>
    <scope>NUCLEOTIDE SEQUENCE [LARGE SCALE GENOMIC DNA]</scope>
    <source>
        <strain evidence="16 17">E</strain>
    </source>
</reference>
<feature type="domain" description="Peptidase S8/S53" evidence="12">
    <location>
        <begin position="25"/>
        <end position="506"/>
    </location>
</feature>
<dbReference type="AlphaFoldDB" id="A0A6A5AIC6"/>
<evidence type="ECO:0000256" key="4">
    <source>
        <dbReference type="ARBA" id="ARBA00020244"/>
    </source>
</evidence>
<feature type="active site" description="Charge relay system" evidence="11">
    <location>
        <position position="34"/>
    </location>
</feature>
<dbReference type="InterPro" id="IPR023828">
    <property type="entry name" value="Peptidase_S8_Ser-AS"/>
</dbReference>
<evidence type="ECO:0000256" key="8">
    <source>
        <dbReference type="ARBA" id="ARBA00022825"/>
    </source>
</evidence>
<dbReference type="GO" id="GO:0004252">
    <property type="term" value="F:serine-type endopeptidase activity"/>
    <property type="evidence" value="ECO:0007669"/>
    <property type="project" value="UniProtKB-UniRule"/>
</dbReference>
<evidence type="ECO:0000259" key="15">
    <source>
        <dbReference type="Pfam" id="PF21316"/>
    </source>
</evidence>
<evidence type="ECO:0000256" key="3">
    <source>
        <dbReference type="ARBA" id="ARBA00012462"/>
    </source>
</evidence>
<evidence type="ECO:0000256" key="10">
    <source>
        <dbReference type="ARBA" id="ARBA00023619"/>
    </source>
</evidence>
<comment type="similarity">
    <text evidence="2 11">Belongs to the peptidase S8 family.</text>
</comment>
<protein>
    <recommendedName>
        <fullName evidence="4">Tripeptidyl-peptidase 2</fullName>
        <ecNumber evidence="3">3.4.14.10</ecNumber>
        <ecNumber evidence="10">3.4.21.62</ecNumber>
    </recommendedName>
</protein>
<dbReference type="Gene3D" id="2.60.40.3170">
    <property type="match status" value="1"/>
</dbReference>
<dbReference type="InterPro" id="IPR022398">
    <property type="entry name" value="Peptidase_S8_His-AS"/>
</dbReference>
<organism evidence="16 17">
    <name type="scientific">Aphanomyces astaci</name>
    <name type="common">Crayfish plague agent</name>
    <dbReference type="NCBI Taxonomy" id="112090"/>
    <lineage>
        <taxon>Eukaryota</taxon>
        <taxon>Sar</taxon>
        <taxon>Stramenopiles</taxon>
        <taxon>Oomycota</taxon>
        <taxon>Saprolegniomycetes</taxon>
        <taxon>Saprolegniales</taxon>
        <taxon>Verrucalvaceae</taxon>
        <taxon>Aphanomyces</taxon>
    </lineage>
</organism>
<dbReference type="PRINTS" id="PR00723">
    <property type="entry name" value="SUBTILISIN"/>
</dbReference>
<dbReference type="Pfam" id="PF21316">
    <property type="entry name" value="TPPII_GBD"/>
    <property type="match status" value="1"/>
</dbReference>
<dbReference type="Gene3D" id="3.40.50.200">
    <property type="entry name" value="Peptidase S8/S53 domain"/>
    <property type="match status" value="2"/>
</dbReference>
<dbReference type="Pfam" id="PF12580">
    <property type="entry name" value="TPPII"/>
    <property type="match status" value="1"/>
</dbReference>
<dbReference type="Proteomes" id="UP000469452">
    <property type="component" value="Unassembled WGS sequence"/>
</dbReference>
<evidence type="ECO:0000259" key="14">
    <source>
        <dbReference type="Pfam" id="PF21223"/>
    </source>
</evidence>
<evidence type="ECO:0000313" key="16">
    <source>
        <dbReference type="EMBL" id="KAF0756814.1"/>
    </source>
</evidence>
<feature type="active site" description="Charge relay system" evidence="11">
    <location>
        <position position="278"/>
    </location>
</feature>
<dbReference type="InterPro" id="IPR050131">
    <property type="entry name" value="Peptidase_S8_subtilisin-like"/>
</dbReference>
<dbReference type="PROSITE" id="PS00138">
    <property type="entry name" value="SUBTILASE_SER"/>
    <property type="match status" value="1"/>
</dbReference>
<dbReference type="EC" id="3.4.14.10" evidence="3"/>
<dbReference type="GO" id="GO:0005829">
    <property type="term" value="C:cytosol"/>
    <property type="evidence" value="ECO:0007669"/>
    <property type="project" value="TreeGrafter"/>
</dbReference>
<dbReference type="InterPro" id="IPR048384">
    <property type="entry name" value="TPPII_GBD"/>
</dbReference>
<dbReference type="PANTHER" id="PTHR43806">
    <property type="entry name" value="PEPTIDASE S8"/>
    <property type="match status" value="1"/>
</dbReference>
<dbReference type="Pfam" id="PF21223">
    <property type="entry name" value="TPPII_Ig-like-1"/>
    <property type="match status" value="1"/>
</dbReference>
<proteinExistence type="inferred from homology"/>
<gene>
    <name evidence="16" type="ORF">AaE_004485</name>
</gene>
<dbReference type="SUPFAM" id="SSF52743">
    <property type="entry name" value="Subtilisin-like"/>
    <property type="match status" value="1"/>
</dbReference>
<keyword evidence="5" id="KW-0031">Aminopeptidase</keyword>
<evidence type="ECO:0000313" key="17">
    <source>
        <dbReference type="Proteomes" id="UP000469452"/>
    </source>
</evidence>
<evidence type="ECO:0000256" key="1">
    <source>
        <dbReference type="ARBA" id="ARBA00001910"/>
    </source>
</evidence>
<dbReference type="InterPro" id="IPR046939">
    <property type="entry name" value="TPPII_C_sf"/>
</dbReference>
<dbReference type="InterPro" id="IPR015500">
    <property type="entry name" value="Peptidase_S8_subtilisin-rel"/>
</dbReference>
<dbReference type="InterPro" id="IPR022229">
    <property type="entry name" value="TPPII_Ig-like-2"/>
</dbReference>
<feature type="domain" description="Tripeptidyl-peptidase II galactose-binding" evidence="15">
    <location>
        <begin position="677"/>
        <end position="765"/>
    </location>
</feature>
<keyword evidence="7 11" id="KW-0378">Hydrolase</keyword>
<evidence type="ECO:0000256" key="9">
    <source>
        <dbReference type="ARBA" id="ARBA00023529"/>
    </source>
</evidence>
<feature type="domain" description="Tripeptidyl-peptidase II first Ig-like" evidence="14">
    <location>
        <begin position="553"/>
        <end position="660"/>
    </location>
</feature>
<accession>A0A6A5AIC6</accession>
<dbReference type="InterPro" id="IPR048383">
    <property type="entry name" value="TPPII_Ig-like-1"/>
</dbReference>
<feature type="active site" description="Charge relay system" evidence="11">
    <location>
        <position position="463"/>
    </location>
</feature>
<dbReference type="VEuPathDB" id="FungiDB:H257_00736"/>